<evidence type="ECO:0000313" key="8">
    <source>
        <dbReference type="Proteomes" id="UP000694845"/>
    </source>
</evidence>
<dbReference type="OrthoDB" id="3176171at2759"/>
<evidence type="ECO:0000256" key="3">
    <source>
        <dbReference type="ARBA" id="ARBA00023175"/>
    </source>
</evidence>
<dbReference type="PANTHER" id="PTHR47117:SF6">
    <property type="entry name" value="KINESIN-LIKE PROTEIN KIF16B"/>
    <property type="match status" value="1"/>
</dbReference>
<dbReference type="FunFam" id="2.60.200.20:FF:000005">
    <property type="entry name" value="Kinesin family member 16B"/>
    <property type="match status" value="1"/>
</dbReference>
<evidence type="ECO:0000256" key="1">
    <source>
        <dbReference type="ARBA" id="ARBA00022741"/>
    </source>
</evidence>
<feature type="compositionally biased region" description="Basic and acidic residues" evidence="5">
    <location>
        <begin position="229"/>
        <end position="238"/>
    </location>
</feature>
<keyword evidence="6" id="KW-0812">Transmembrane</keyword>
<keyword evidence="6" id="KW-1133">Transmembrane helix</keyword>
<dbReference type="Proteomes" id="UP000694845">
    <property type="component" value="Unplaced"/>
</dbReference>
<dbReference type="PANTHER" id="PTHR47117">
    <property type="entry name" value="STAR-RELATED LIPID TRANSFER PROTEIN 9"/>
    <property type="match status" value="1"/>
</dbReference>
<dbReference type="GO" id="GO:0005524">
    <property type="term" value="F:ATP binding"/>
    <property type="evidence" value="ECO:0007669"/>
    <property type="project" value="UniProtKB-KW"/>
</dbReference>
<evidence type="ECO:0000259" key="7">
    <source>
        <dbReference type="SMART" id="SM00240"/>
    </source>
</evidence>
<feature type="region of interest" description="Disordered" evidence="5">
    <location>
        <begin position="229"/>
        <end position="279"/>
    </location>
</feature>
<dbReference type="SUPFAM" id="SSF49879">
    <property type="entry name" value="SMAD/FHA domain"/>
    <property type="match status" value="1"/>
</dbReference>
<feature type="domain" description="FHA" evidence="7">
    <location>
        <begin position="81"/>
        <end position="133"/>
    </location>
</feature>
<keyword evidence="8" id="KW-1185">Reference proteome</keyword>
<keyword evidence="4" id="KW-0175">Coiled coil</keyword>
<proteinExistence type="predicted"/>
<gene>
    <name evidence="9" type="primary">LOC110983980</name>
</gene>
<sequence length="938" mass="111003">MELTDLQTVDKLQENEARVKMLTEEWATKWKETQKIMKERTLALRSEGMGVVLDSDLPHLIGVDDDLLSTGLKLYHIKEGNTTIGHQDADHPCDIVLFGADVQDKHCWLSNKGGIVSLHPIEEAVCSVNGTQVRAPLQLTQGCIVGIGETNLLRFNHPEEAKRLRRELKSKSMNDLSMYRSTENLLAATLRYSGAGMERKHKEEWDKLELKRIEIQKLEEKFKVAESHRQEFQKKGESDLEAQQQQIEQMRQQWQQAQHKATQAEQELEEERKKRHRQNRDILKQLEEYNREKERQCQEFQEHLEQLDRQREDSERQCREMAIALESEREQTEKRAEEERQRLAEMEQKQEKILLEREEELAEERVKLEDLLREEREKFQAELAKLEEKEAEMEENLEKAKQDLQRQQEQVQRERDEEHHFLEIEREKLEALKAKHEVARQLAKTMDDSVKAQLAMENQQVAEAWANFDKLKQRQLDTIEEAEKSIQAKAENRVAEIWQSRTELEDKKAELGRRKTENERAMKAAMSEEEKRDLRQELERIVAEEKRITTEELSLEAREADVEKDIEAEFVELEKQKRRDESILEAEWNNLLRIEAANLHYLEQELSDRKAAMEKQKQKLNSTDEHLKQFNMTRSRTLSSFTKEDAGIKDKKEQLQELLQTKECSIQDELSALEEGRAELKARKGQDSEEMGEQRRLLEEALAAKSSLLESEEELKRETAKLTHLVEQITREKQGLEELLQTESFSESRFKEEQRKLNEKMEILAWTLWCVLFWCVNTFTSMALILAFSLLHKLVDGLKHLEEQTKEKESDLIQQREEFEKERQAERALIEAERAHLQELENQERISKLVEETVKQRLLEERSERDEQLRRDQERERLERERQLEQLKRDHSQEMEELRKQIKKRWGGRIKSQQATGKSGSQFSVVFLSLPFTSTAQV</sequence>
<organism evidence="8 9">
    <name type="scientific">Acanthaster planci</name>
    <name type="common">Crown-of-thorns starfish</name>
    <dbReference type="NCBI Taxonomy" id="133434"/>
    <lineage>
        <taxon>Eukaryota</taxon>
        <taxon>Metazoa</taxon>
        <taxon>Echinodermata</taxon>
        <taxon>Eleutherozoa</taxon>
        <taxon>Asterozoa</taxon>
        <taxon>Asteroidea</taxon>
        <taxon>Valvatacea</taxon>
        <taxon>Valvatida</taxon>
        <taxon>Acanthasteridae</taxon>
        <taxon>Acanthaster</taxon>
    </lineage>
</organism>
<protein>
    <submittedName>
        <fullName evidence="9">Trichohyalin-like</fullName>
    </submittedName>
</protein>
<reference evidence="9" key="1">
    <citation type="submission" date="2025-08" db="UniProtKB">
        <authorList>
            <consortium name="RefSeq"/>
        </authorList>
    </citation>
    <scope>IDENTIFICATION</scope>
</reference>
<accession>A0A8B7Z808</accession>
<evidence type="ECO:0000256" key="6">
    <source>
        <dbReference type="SAM" id="Phobius"/>
    </source>
</evidence>
<keyword evidence="1" id="KW-0547">Nucleotide-binding</keyword>
<dbReference type="AlphaFoldDB" id="A0A8B7Z808"/>
<dbReference type="Gene3D" id="2.60.200.20">
    <property type="match status" value="1"/>
</dbReference>
<dbReference type="Pfam" id="PF00498">
    <property type="entry name" value="FHA"/>
    <property type="match status" value="1"/>
</dbReference>
<dbReference type="RefSeq" id="XP_022099426.1">
    <property type="nucleotide sequence ID" value="XM_022243734.1"/>
</dbReference>
<feature type="coiled-coil region" evidence="4">
    <location>
        <begin position="798"/>
        <end position="843"/>
    </location>
</feature>
<feature type="transmembrane region" description="Helical" evidence="6">
    <location>
        <begin position="763"/>
        <end position="791"/>
    </location>
</feature>
<evidence type="ECO:0000256" key="2">
    <source>
        <dbReference type="ARBA" id="ARBA00022840"/>
    </source>
</evidence>
<keyword evidence="3" id="KW-0505">Motor protein</keyword>
<dbReference type="GeneID" id="110983980"/>
<dbReference type="CDD" id="cd22708">
    <property type="entry name" value="FHA_KIF16"/>
    <property type="match status" value="1"/>
</dbReference>
<dbReference type="KEGG" id="aplc:110983980"/>
<evidence type="ECO:0000313" key="9">
    <source>
        <dbReference type="RefSeq" id="XP_022099426.1"/>
    </source>
</evidence>
<dbReference type="SMART" id="SM00240">
    <property type="entry name" value="FHA"/>
    <property type="match status" value="1"/>
</dbReference>
<evidence type="ECO:0000256" key="4">
    <source>
        <dbReference type="SAM" id="Coils"/>
    </source>
</evidence>
<feature type="region of interest" description="Disordered" evidence="5">
    <location>
        <begin position="506"/>
        <end position="531"/>
    </location>
</feature>
<feature type="coiled-coil region" evidence="4">
    <location>
        <begin position="870"/>
        <end position="904"/>
    </location>
</feature>
<dbReference type="InterPro" id="IPR000253">
    <property type="entry name" value="FHA_dom"/>
</dbReference>
<keyword evidence="6" id="KW-0472">Membrane</keyword>
<feature type="compositionally biased region" description="Low complexity" evidence="5">
    <location>
        <begin position="242"/>
        <end position="264"/>
    </location>
</feature>
<dbReference type="OMA" id="ESSHCEI"/>
<keyword evidence="2" id="KW-0067">ATP-binding</keyword>
<evidence type="ECO:0000256" key="5">
    <source>
        <dbReference type="SAM" id="MobiDB-lite"/>
    </source>
</evidence>
<name>A0A8B7Z808_ACAPL</name>
<dbReference type="InterPro" id="IPR008984">
    <property type="entry name" value="SMAD_FHA_dom_sf"/>
</dbReference>
<dbReference type="CTD" id="55614"/>
<feature type="coiled-coil region" evidence="4">
    <location>
        <begin position="698"/>
        <end position="732"/>
    </location>
</feature>